<keyword evidence="8 11" id="KW-0472">Membrane</keyword>
<dbReference type="AlphaFoldDB" id="A0AA38IQC8"/>
<evidence type="ECO:0000256" key="1">
    <source>
        <dbReference type="ARBA" id="ARBA00004572"/>
    </source>
</evidence>
<feature type="repeat" description="TPR" evidence="10">
    <location>
        <begin position="423"/>
        <end position="456"/>
    </location>
</feature>
<dbReference type="InterPro" id="IPR011990">
    <property type="entry name" value="TPR-like_helical_dom_sf"/>
</dbReference>
<dbReference type="PROSITE" id="PS50005">
    <property type="entry name" value="TPR"/>
    <property type="match status" value="4"/>
</dbReference>
<name>A0AA38IQC8_9CUCU</name>
<evidence type="ECO:0000256" key="4">
    <source>
        <dbReference type="ARBA" id="ARBA00022787"/>
    </source>
</evidence>
<dbReference type="PANTHER" id="PTHR46208:SF1">
    <property type="entry name" value="MITOCHONDRIAL IMPORT RECEPTOR SUBUNIT TOM70"/>
    <property type="match status" value="1"/>
</dbReference>
<dbReference type="GO" id="GO:0030943">
    <property type="term" value="F:mitochondrion targeting sequence binding"/>
    <property type="evidence" value="ECO:0007669"/>
    <property type="project" value="TreeGrafter"/>
</dbReference>
<dbReference type="GO" id="GO:0045039">
    <property type="term" value="P:protein insertion into mitochondrial inner membrane"/>
    <property type="evidence" value="ECO:0007669"/>
    <property type="project" value="TreeGrafter"/>
</dbReference>
<dbReference type="SMART" id="SM00028">
    <property type="entry name" value="TPR"/>
    <property type="match status" value="9"/>
</dbReference>
<comment type="subcellular location">
    <subcellularLocation>
        <location evidence="1">Mitochondrion outer membrane</location>
        <topology evidence="1">Single-pass membrane protein</topology>
    </subcellularLocation>
</comment>
<evidence type="ECO:0000256" key="6">
    <source>
        <dbReference type="ARBA" id="ARBA00022989"/>
    </source>
</evidence>
<dbReference type="Pfam" id="PF13181">
    <property type="entry name" value="TPR_8"/>
    <property type="match status" value="1"/>
</dbReference>
<dbReference type="Gene3D" id="1.25.40.10">
    <property type="entry name" value="Tetratricopeptide repeat domain"/>
    <property type="match status" value="2"/>
</dbReference>
<dbReference type="PANTHER" id="PTHR46208">
    <property type="entry name" value="MITOCHONDRIAL IMPORT RECEPTOR SUBUNIT TOM70"/>
    <property type="match status" value="1"/>
</dbReference>
<dbReference type="InterPro" id="IPR019734">
    <property type="entry name" value="TPR_rpt"/>
</dbReference>
<feature type="repeat" description="TPR" evidence="10">
    <location>
        <begin position="492"/>
        <end position="525"/>
    </location>
</feature>
<comment type="similarity">
    <text evidence="9">Belongs to the Tom70 family.</text>
</comment>
<dbReference type="SUPFAM" id="SSF48452">
    <property type="entry name" value="TPR-like"/>
    <property type="match status" value="2"/>
</dbReference>
<protein>
    <recommendedName>
        <fullName evidence="14">Mitochondrial import receptor subunit TOM70</fullName>
    </recommendedName>
</protein>
<dbReference type="GO" id="GO:0030150">
    <property type="term" value="P:protein import into mitochondrial matrix"/>
    <property type="evidence" value="ECO:0007669"/>
    <property type="project" value="TreeGrafter"/>
</dbReference>
<gene>
    <name evidence="12" type="ORF">Zmor_009196</name>
</gene>
<keyword evidence="7" id="KW-0496">Mitochondrion</keyword>
<feature type="repeat" description="TPR" evidence="10">
    <location>
        <begin position="68"/>
        <end position="101"/>
    </location>
</feature>
<evidence type="ECO:0008006" key="14">
    <source>
        <dbReference type="Google" id="ProtNLM"/>
    </source>
</evidence>
<dbReference type="GO" id="GO:0008320">
    <property type="term" value="F:protein transmembrane transporter activity"/>
    <property type="evidence" value="ECO:0007669"/>
    <property type="project" value="TreeGrafter"/>
</dbReference>
<dbReference type="SUPFAM" id="SSF48439">
    <property type="entry name" value="Protein prenylyltransferase"/>
    <property type="match status" value="1"/>
</dbReference>
<keyword evidence="13" id="KW-1185">Reference proteome</keyword>
<evidence type="ECO:0000256" key="7">
    <source>
        <dbReference type="ARBA" id="ARBA00023128"/>
    </source>
</evidence>
<dbReference type="Proteomes" id="UP001168821">
    <property type="component" value="Unassembled WGS sequence"/>
</dbReference>
<keyword evidence="3" id="KW-0677">Repeat</keyword>
<reference evidence="12" key="1">
    <citation type="journal article" date="2023" name="G3 (Bethesda)">
        <title>Whole genome assemblies of Zophobas morio and Tenebrio molitor.</title>
        <authorList>
            <person name="Kaur S."/>
            <person name="Stinson S.A."/>
            <person name="diCenzo G.C."/>
        </authorList>
    </citation>
    <scope>NUCLEOTIDE SEQUENCE</scope>
    <source>
        <strain evidence="12">QUZm001</strain>
    </source>
</reference>
<evidence type="ECO:0000256" key="9">
    <source>
        <dbReference type="ARBA" id="ARBA00038030"/>
    </source>
</evidence>
<keyword evidence="6 11" id="KW-1133">Transmembrane helix</keyword>
<keyword evidence="5 10" id="KW-0802">TPR repeat</keyword>
<feature type="repeat" description="TPR" evidence="10">
    <location>
        <begin position="348"/>
        <end position="381"/>
    </location>
</feature>
<sequence>MASSNTGSGSSFPKWQIALGLGAVSAVGLSYWYLRTTKKPQLKDTSDTISIDESVKEPAKELSPLERAQQYKTEGNDMFKRGKFDEAINCYNKAIETCPTEFKTELATYYQNRAAAYENLKKWSSVISDCTKAIELNSKYEKALMRRAKAEEVVKDWENCLDDVTCVCLLQQFQNQTALLMADRVLKELGKKHALEAMRSRKPVIPSKTFIKTYFASFSEDVVFKKLREVGDPLGQGELTGFLKAKLAFATEKFDEIIPACTEEINLSESESPYKVEALSLRASFYFLTGCMDKALDDLSTIINTENCDAKIKVNSLIKRASIYMQNEKLTECLQDFDKAAEIGADVSDVFHHRGQVKLLMEKTDEAIVDFKKAVDINPNFSVAYVQKCYSDYRHAMQVQDVPLLMESLANFRKGIEKFPTCVETYVLYAQVLTEKQDYLEAEELYKKAIDIDPRNASIHVHRGLLRLQWKGEIEQAVEMMKEAIKIDDKCEFAYETLGTVEVQRGNLVVAIDLFNKAIALARSEMELTHLFSLRDAATSQLKVTTRLGIDSQHMSSKS</sequence>
<evidence type="ECO:0000313" key="13">
    <source>
        <dbReference type="Proteomes" id="UP001168821"/>
    </source>
</evidence>
<evidence type="ECO:0000256" key="10">
    <source>
        <dbReference type="PROSITE-ProRule" id="PRU00339"/>
    </source>
</evidence>
<dbReference type="PROSITE" id="PS50293">
    <property type="entry name" value="TPR_REGION"/>
    <property type="match status" value="1"/>
</dbReference>
<evidence type="ECO:0000313" key="12">
    <source>
        <dbReference type="EMBL" id="KAJ3657389.1"/>
    </source>
</evidence>
<evidence type="ECO:0000256" key="8">
    <source>
        <dbReference type="ARBA" id="ARBA00023136"/>
    </source>
</evidence>
<feature type="transmembrane region" description="Helical" evidence="11">
    <location>
        <begin position="15"/>
        <end position="34"/>
    </location>
</feature>
<evidence type="ECO:0000256" key="2">
    <source>
        <dbReference type="ARBA" id="ARBA00022692"/>
    </source>
</evidence>
<keyword evidence="4" id="KW-1000">Mitochondrion outer membrane</keyword>
<organism evidence="12 13">
    <name type="scientific">Zophobas morio</name>
    <dbReference type="NCBI Taxonomy" id="2755281"/>
    <lineage>
        <taxon>Eukaryota</taxon>
        <taxon>Metazoa</taxon>
        <taxon>Ecdysozoa</taxon>
        <taxon>Arthropoda</taxon>
        <taxon>Hexapoda</taxon>
        <taxon>Insecta</taxon>
        <taxon>Pterygota</taxon>
        <taxon>Neoptera</taxon>
        <taxon>Endopterygota</taxon>
        <taxon>Coleoptera</taxon>
        <taxon>Polyphaga</taxon>
        <taxon>Cucujiformia</taxon>
        <taxon>Tenebrionidae</taxon>
        <taxon>Zophobas</taxon>
    </lineage>
</organism>
<dbReference type="GO" id="GO:0005741">
    <property type="term" value="C:mitochondrial outer membrane"/>
    <property type="evidence" value="ECO:0007669"/>
    <property type="project" value="UniProtKB-SubCell"/>
</dbReference>
<evidence type="ECO:0000256" key="11">
    <source>
        <dbReference type="SAM" id="Phobius"/>
    </source>
</evidence>
<keyword evidence="2 11" id="KW-0812">Transmembrane</keyword>
<dbReference type="Pfam" id="PF13414">
    <property type="entry name" value="TPR_11"/>
    <property type="match status" value="2"/>
</dbReference>
<dbReference type="EMBL" id="JALNTZ010000003">
    <property type="protein sequence ID" value="KAJ3657389.1"/>
    <property type="molecule type" value="Genomic_DNA"/>
</dbReference>
<proteinExistence type="inferred from homology"/>
<comment type="caution">
    <text evidence="12">The sequence shown here is derived from an EMBL/GenBank/DDBJ whole genome shotgun (WGS) entry which is preliminary data.</text>
</comment>
<accession>A0AA38IQC8</accession>
<evidence type="ECO:0000256" key="3">
    <source>
        <dbReference type="ARBA" id="ARBA00022737"/>
    </source>
</evidence>
<evidence type="ECO:0000256" key="5">
    <source>
        <dbReference type="ARBA" id="ARBA00022803"/>
    </source>
</evidence>